<dbReference type="InterPro" id="IPR002938">
    <property type="entry name" value="FAD-bd"/>
</dbReference>
<dbReference type="HOGENOM" id="CLU_009665_20_3_1"/>
<dbReference type="InterPro" id="IPR036188">
    <property type="entry name" value="FAD/NAD-bd_sf"/>
</dbReference>
<dbReference type="EMBL" id="KN832878">
    <property type="protein sequence ID" value="KIM99831.1"/>
    <property type="molecule type" value="Genomic_DNA"/>
</dbReference>
<gene>
    <name evidence="7" type="ORF">OIDMADRAFT_125828</name>
</gene>
<feature type="region of interest" description="Disordered" evidence="5">
    <location>
        <begin position="402"/>
        <end position="422"/>
    </location>
</feature>
<feature type="domain" description="FAD-binding" evidence="6">
    <location>
        <begin position="4"/>
        <end position="342"/>
    </location>
</feature>
<evidence type="ECO:0000259" key="6">
    <source>
        <dbReference type="Pfam" id="PF01494"/>
    </source>
</evidence>
<dbReference type="InterPro" id="IPR050641">
    <property type="entry name" value="RIFMO-like"/>
</dbReference>
<evidence type="ECO:0000256" key="5">
    <source>
        <dbReference type="SAM" id="MobiDB-lite"/>
    </source>
</evidence>
<dbReference type="GO" id="GO:0016709">
    <property type="term" value="F:oxidoreductase activity, acting on paired donors, with incorporation or reduction of molecular oxygen, NAD(P)H as one donor, and incorporation of one atom of oxygen"/>
    <property type="evidence" value="ECO:0007669"/>
    <property type="project" value="UniProtKB-ARBA"/>
</dbReference>
<dbReference type="Proteomes" id="UP000054321">
    <property type="component" value="Unassembled WGS sequence"/>
</dbReference>
<organism evidence="7 8">
    <name type="scientific">Oidiodendron maius (strain Zn)</name>
    <dbReference type="NCBI Taxonomy" id="913774"/>
    <lineage>
        <taxon>Eukaryota</taxon>
        <taxon>Fungi</taxon>
        <taxon>Dikarya</taxon>
        <taxon>Ascomycota</taxon>
        <taxon>Pezizomycotina</taxon>
        <taxon>Leotiomycetes</taxon>
        <taxon>Leotiomycetes incertae sedis</taxon>
        <taxon>Myxotrichaceae</taxon>
        <taxon>Oidiodendron</taxon>
    </lineage>
</organism>
<evidence type="ECO:0000256" key="1">
    <source>
        <dbReference type="ARBA" id="ARBA00001974"/>
    </source>
</evidence>
<keyword evidence="4" id="KW-0560">Oxidoreductase</keyword>
<dbReference type="InParanoid" id="A0A0C3HBT6"/>
<dbReference type="Pfam" id="PF01494">
    <property type="entry name" value="FAD_binding_3"/>
    <property type="match status" value="1"/>
</dbReference>
<reference evidence="8" key="2">
    <citation type="submission" date="2015-01" db="EMBL/GenBank/DDBJ databases">
        <title>Evolutionary Origins and Diversification of the Mycorrhizal Mutualists.</title>
        <authorList>
            <consortium name="DOE Joint Genome Institute"/>
            <consortium name="Mycorrhizal Genomics Consortium"/>
            <person name="Kohler A."/>
            <person name="Kuo A."/>
            <person name="Nagy L.G."/>
            <person name="Floudas D."/>
            <person name="Copeland A."/>
            <person name="Barry K.W."/>
            <person name="Cichocki N."/>
            <person name="Veneault-Fourrey C."/>
            <person name="LaButti K."/>
            <person name="Lindquist E.A."/>
            <person name="Lipzen A."/>
            <person name="Lundell T."/>
            <person name="Morin E."/>
            <person name="Murat C."/>
            <person name="Riley R."/>
            <person name="Ohm R."/>
            <person name="Sun H."/>
            <person name="Tunlid A."/>
            <person name="Henrissat B."/>
            <person name="Grigoriev I.V."/>
            <person name="Hibbett D.S."/>
            <person name="Martin F."/>
        </authorList>
    </citation>
    <scope>NUCLEOTIDE SEQUENCE [LARGE SCALE GENOMIC DNA]</scope>
    <source>
        <strain evidence="8">Zn</strain>
    </source>
</reference>
<evidence type="ECO:0000313" key="8">
    <source>
        <dbReference type="Proteomes" id="UP000054321"/>
    </source>
</evidence>
<keyword evidence="8" id="KW-1185">Reference proteome</keyword>
<dbReference type="Gene3D" id="3.30.70.2450">
    <property type="match status" value="1"/>
</dbReference>
<evidence type="ECO:0000256" key="4">
    <source>
        <dbReference type="ARBA" id="ARBA00023002"/>
    </source>
</evidence>
<dbReference type="PANTHER" id="PTHR43004:SF19">
    <property type="entry name" value="BINDING MONOOXYGENASE, PUTATIVE (JCVI)-RELATED"/>
    <property type="match status" value="1"/>
</dbReference>
<reference evidence="7 8" key="1">
    <citation type="submission" date="2014-04" db="EMBL/GenBank/DDBJ databases">
        <authorList>
            <consortium name="DOE Joint Genome Institute"/>
            <person name="Kuo A."/>
            <person name="Martino E."/>
            <person name="Perotto S."/>
            <person name="Kohler A."/>
            <person name="Nagy L.G."/>
            <person name="Floudas D."/>
            <person name="Copeland A."/>
            <person name="Barry K.W."/>
            <person name="Cichocki N."/>
            <person name="Veneault-Fourrey C."/>
            <person name="LaButti K."/>
            <person name="Lindquist E.A."/>
            <person name="Lipzen A."/>
            <person name="Lundell T."/>
            <person name="Morin E."/>
            <person name="Murat C."/>
            <person name="Sun H."/>
            <person name="Tunlid A."/>
            <person name="Henrissat B."/>
            <person name="Grigoriev I.V."/>
            <person name="Hibbett D.S."/>
            <person name="Martin F."/>
            <person name="Nordberg H.P."/>
            <person name="Cantor M.N."/>
            <person name="Hua S.X."/>
        </authorList>
    </citation>
    <scope>NUCLEOTIDE SEQUENCE [LARGE SCALE GENOMIC DNA]</scope>
    <source>
        <strain evidence="7 8">Zn</strain>
    </source>
</reference>
<name>A0A0C3HBT6_OIDMZ</name>
<keyword evidence="3" id="KW-0274">FAD</keyword>
<dbReference type="STRING" id="913774.A0A0C3HBT6"/>
<proteinExistence type="predicted"/>
<keyword evidence="2" id="KW-0285">Flavoprotein</keyword>
<dbReference type="PANTHER" id="PTHR43004">
    <property type="entry name" value="TRK SYSTEM POTASSIUM UPTAKE PROTEIN"/>
    <property type="match status" value="1"/>
</dbReference>
<evidence type="ECO:0000256" key="3">
    <source>
        <dbReference type="ARBA" id="ARBA00022827"/>
    </source>
</evidence>
<sequence length="533" mass="59341">MDTTDVLIIGAGPTGGMLALELAMQDIPFRIIDSAPIRSDKSRALVLHSRTLELLNRHGGGAEELIKQGRVNMGVRIFANKKFVFEMDINDIIFPDTMFPAPLMISQAETESFLDKGLLKYGKSVERPVTAERLEQGDDGVTAWLRHADGTEKLLRCKYVVGCDGAHSIVRKSAGLKFEGAAYPQDFVLADVHLKWKHPEGMTIFMGSTGFMVVFPMKDSVFRIILTRPSHLNNDTEPTIRDFEEAFVALAPGEAELFNPVWISRFRLHHRNVENYRVGRMFMAGDAAHIHSPAGGQGMNTGMQDAVNLGWKLASVIRGEKGDSLLDTYNIERHKVGENLLRGTDRIFDFMSTKNPVYLYLRNTLVPWIVPWLLKDRNRLASRFRFISQLGIRYRRSPIVGSASTHKGKLHGGDRAPDGKLTGPEQDTTVLGLCGGPSHHLLLFSGIGSAAVGEEALQSAAADLMAENSAWVKLHKICHTNLKTESRYLDPEGIVHELYGFRDPSYILIRPDGHVSFIGNLGTIDELRVWMKT</sequence>
<dbReference type="GO" id="GO:0071949">
    <property type="term" value="F:FAD binding"/>
    <property type="evidence" value="ECO:0007669"/>
    <property type="project" value="InterPro"/>
</dbReference>
<evidence type="ECO:0000313" key="7">
    <source>
        <dbReference type="EMBL" id="KIM99831.1"/>
    </source>
</evidence>
<evidence type="ECO:0000256" key="2">
    <source>
        <dbReference type="ARBA" id="ARBA00022630"/>
    </source>
</evidence>
<dbReference type="OrthoDB" id="2096480at2759"/>
<dbReference type="PRINTS" id="PR00420">
    <property type="entry name" value="RNGMNOXGNASE"/>
</dbReference>
<dbReference type="Gene3D" id="3.50.50.60">
    <property type="entry name" value="FAD/NAD(P)-binding domain"/>
    <property type="match status" value="1"/>
</dbReference>
<accession>A0A0C3HBT6</accession>
<protein>
    <recommendedName>
        <fullName evidence="6">FAD-binding domain-containing protein</fullName>
    </recommendedName>
</protein>
<dbReference type="Gene3D" id="3.40.30.120">
    <property type="match status" value="1"/>
</dbReference>
<dbReference type="AlphaFoldDB" id="A0A0C3HBT6"/>
<comment type="cofactor">
    <cofactor evidence="1">
        <name>FAD</name>
        <dbReference type="ChEBI" id="CHEBI:57692"/>
    </cofactor>
</comment>
<dbReference type="SUPFAM" id="SSF51905">
    <property type="entry name" value="FAD/NAD(P)-binding domain"/>
    <property type="match status" value="1"/>
</dbReference>